<dbReference type="InterPro" id="IPR004181">
    <property type="entry name" value="Znf_MIZ"/>
</dbReference>
<evidence type="ECO:0000313" key="12">
    <source>
        <dbReference type="Proteomes" id="UP001163046"/>
    </source>
</evidence>
<accession>A0A9X0CZC4</accession>
<feature type="compositionally biased region" description="Polar residues" evidence="9">
    <location>
        <begin position="512"/>
        <end position="529"/>
    </location>
</feature>
<keyword evidence="12" id="KW-1185">Reference proteome</keyword>
<protein>
    <submittedName>
        <fullName evidence="11">Zinc finger MIZ domain-containing protein 1</fullName>
    </submittedName>
</protein>
<evidence type="ECO:0000256" key="6">
    <source>
        <dbReference type="ARBA" id="ARBA00022843"/>
    </source>
</evidence>
<evidence type="ECO:0000256" key="1">
    <source>
        <dbReference type="ARBA" id="ARBA00004123"/>
    </source>
</evidence>
<evidence type="ECO:0000256" key="4">
    <source>
        <dbReference type="ARBA" id="ARBA00022771"/>
    </source>
</evidence>
<keyword evidence="3" id="KW-0479">Metal-binding</keyword>
<evidence type="ECO:0000256" key="5">
    <source>
        <dbReference type="ARBA" id="ARBA00022833"/>
    </source>
</evidence>
<evidence type="ECO:0000313" key="11">
    <source>
        <dbReference type="EMBL" id="KAJ7379034.1"/>
    </source>
</evidence>
<dbReference type="GO" id="GO:0000785">
    <property type="term" value="C:chromatin"/>
    <property type="evidence" value="ECO:0007669"/>
    <property type="project" value="TreeGrafter"/>
</dbReference>
<evidence type="ECO:0000256" key="8">
    <source>
        <dbReference type="PROSITE-ProRule" id="PRU00452"/>
    </source>
</evidence>
<feature type="domain" description="SP-RING-type" evidence="10">
    <location>
        <begin position="332"/>
        <end position="413"/>
    </location>
</feature>
<dbReference type="GO" id="GO:0003712">
    <property type="term" value="F:transcription coregulator activity"/>
    <property type="evidence" value="ECO:0007669"/>
    <property type="project" value="TreeGrafter"/>
</dbReference>
<keyword evidence="5" id="KW-0862">Zinc</keyword>
<dbReference type="Proteomes" id="UP001163046">
    <property type="component" value="Unassembled WGS sequence"/>
</dbReference>
<dbReference type="GO" id="GO:0016925">
    <property type="term" value="P:protein sumoylation"/>
    <property type="evidence" value="ECO:0007669"/>
    <property type="project" value="TreeGrafter"/>
</dbReference>
<name>A0A9X0CZC4_9CNID</name>
<feature type="compositionally biased region" description="Polar residues" evidence="9">
    <location>
        <begin position="463"/>
        <end position="483"/>
    </location>
</feature>
<dbReference type="PROSITE" id="PS51044">
    <property type="entry name" value="ZF_SP_RING"/>
    <property type="match status" value="1"/>
</dbReference>
<dbReference type="InterPro" id="IPR057847">
    <property type="entry name" value="ZMIZ1/ZMIZ2_GBD-like"/>
</dbReference>
<dbReference type="EMBL" id="MU826360">
    <property type="protein sequence ID" value="KAJ7379034.1"/>
    <property type="molecule type" value="Genomic_DNA"/>
</dbReference>
<evidence type="ECO:0000259" key="10">
    <source>
        <dbReference type="PROSITE" id="PS51044"/>
    </source>
</evidence>
<feature type="region of interest" description="Disordered" evidence="9">
    <location>
        <begin position="424"/>
        <end position="621"/>
    </location>
</feature>
<gene>
    <name evidence="11" type="primary">ZMIZ1_2</name>
    <name evidence="11" type="ORF">OS493_018828</name>
</gene>
<dbReference type="GO" id="GO:0061665">
    <property type="term" value="F:SUMO ligase activity"/>
    <property type="evidence" value="ECO:0007669"/>
    <property type="project" value="TreeGrafter"/>
</dbReference>
<dbReference type="GO" id="GO:0045944">
    <property type="term" value="P:positive regulation of transcription by RNA polymerase II"/>
    <property type="evidence" value="ECO:0007669"/>
    <property type="project" value="UniProtKB-ARBA"/>
</dbReference>
<keyword evidence="2" id="KW-1017">Isopeptide bond</keyword>
<organism evidence="11 12">
    <name type="scientific">Desmophyllum pertusum</name>
    <dbReference type="NCBI Taxonomy" id="174260"/>
    <lineage>
        <taxon>Eukaryota</taxon>
        <taxon>Metazoa</taxon>
        <taxon>Cnidaria</taxon>
        <taxon>Anthozoa</taxon>
        <taxon>Hexacorallia</taxon>
        <taxon>Scleractinia</taxon>
        <taxon>Caryophylliina</taxon>
        <taxon>Caryophylliidae</taxon>
        <taxon>Desmophyllum</taxon>
    </lineage>
</organism>
<dbReference type="Pfam" id="PF02891">
    <property type="entry name" value="zf-MIZ"/>
    <property type="match status" value="1"/>
</dbReference>
<reference evidence="11" key="1">
    <citation type="submission" date="2023-01" db="EMBL/GenBank/DDBJ databases">
        <title>Genome assembly of the deep-sea coral Lophelia pertusa.</title>
        <authorList>
            <person name="Herrera S."/>
            <person name="Cordes E."/>
        </authorList>
    </citation>
    <scope>NUCLEOTIDE SEQUENCE</scope>
    <source>
        <strain evidence="11">USNM1676648</strain>
        <tissue evidence="11">Polyp</tissue>
    </source>
</reference>
<comment type="caution">
    <text evidence="11">The sequence shown here is derived from an EMBL/GenBank/DDBJ whole genome shotgun (WGS) entry which is preliminary data.</text>
</comment>
<evidence type="ECO:0000256" key="3">
    <source>
        <dbReference type="ARBA" id="ARBA00022723"/>
    </source>
</evidence>
<sequence length="653" mass="71037">MYQQGGYQMPSSYPAQGSYQQQPTPPPPYTPSMSPISQINQQMGHMLQTNSVTQSMAQMSQPVGAQMGQMPPMGPATQMSQLNPMGQQGPRPMSRRRKSTLQYQTSPMATALSPPVTPGAIPSPYMSISDVSGNPPNCYDIKPQVVPSTASPQGYEDIKPPRLNSENDVIRLTFPVRDGIVLAPFRLEHNLAVSNHVFHLRDSVHQTLMMRPDLELQFKCYHHEDKQMYTNWPASVTVSVNANPLIIERQGDNKTSHKPLHLKNVCKPGRNTIQITVTACCCSHLFVLQLVHRPSVSSVLQSLLRKRLLPAEHCITKIKRNFSICSSAAGSTDDSVEQTAIKVSLKCPITFRRITLPARGHDCKHIQCFDLESYLRLNCERGSWKCPVCSKVALLEGLEVDQFMWGILTTSRCTDVEEVTIDPNSQWKPVPVKQEPKDEECQGPQPKKARPSPPDSLPLSGVRTPTSQMSSGSGHYSPYQTQPPSNPGMGAPTPPGRTPPETHGSSGGGQLQEHNSSNSGTTQTATTPSGDKMTPSPVTSQATTQSGNHPRGPSTPQTPGTHPSQKGPGERTQHPSVLPPAPVSGNADSIAADLEHDNLPDEFNFGVLEDHGGGSDGVEGALDVLPGTLDPEELFNYLTPSDLPSEDILSMFE</sequence>
<evidence type="ECO:0000256" key="9">
    <source>
        <dbReference type="SAM" id="MobiDB-lite"/>
    </source>
</evidence>
<feature type="region of interest" description="Disordered" evidence="9">
    <location>
        <begin position="1"/>
        <end position="36"/>
    </location>
</feature>
<proteinExistence type="predicted"/>
<feature type="region of interest" description="Disordered" evidence="9">
    <location>
        <begin position="75"/>
        <end position="97"/>
    </location>
</feature>
<feature type="compositionally biased region" description="Polar residues" evidence="9">
    <location>
        <begin position="77"/>
        <end position="86"/>
    </location>
</feature>
<feature type="compositionally biased region" description="Polar residues" evidence="9">
    <location>
        <begin position="536"/>
        <end position="564"/>
    </location>
</feature>
<dbReference type="Pfam" id="PF25527">
    <property type="entry name" value="GBD-like_ZMIZ1_ZMIZ2"/>
    <property type="match status" value="1"/>
</dbReference>
<dbReference type="PANTHER" id="PTHR10782:SF4">
    <property type="entry name" value="TONALLI, ISOFORM E"/>
    <property type="match status" value="1"/>
</dbReference>
<keyword evidence="7" id="KW-0539">Nucleus</keyword>
<evidence type="ECO:0000256" key="2">
    <source>
        <dbReference type="ARBA" id="ARBA00022499"/>
    </source>
</evidence>
<dbReference type="OrthoDB" id="27975at2759"/>
<keyword evidence="6" id="KW-0832">Ubl conjugation</keyword>
<feature type="compositionally biased region" description="Polar residues" evidence="9">
    <location>
        <begin position="1"/>
        <end position="17"/>
    </location>
</feature>
<dbReference type="AlphaFoldDB" id="A0A9X0CZC4"/>
<evidence type="ECO:0000256" key="7">
    <source>
        <dbReference type="ARBA" id="ARBA00023242"/>
    </source>
</evidence>
<comment type="subcellular location">
    <subcellularLocation>
        <location evidence="1">Nucleus</location>
    </subcellularLocation>
</comment>
<dbReference type="Gene3D" id="3.30.40.10">
    <property type="entry name" value="Zinc/RING finger domain, C3HC4 (zinc finger)"/>
    <property type="match status" value="1"/>
</dbReference>
<dbReference type="GO" id="GO:0005634">
    <property type="term" value="C:nucleus"/>
    <property type="evidence" value="ECO:0007669"/>
    <property type="project" value="UniProtKB-SubCell"/>
</dbReference>
<keyword evidence="4 8" id="KW-0863">Zinc-finger</keyword>
<dbReference type="InterPro" id="IPR013083">
    <property type="entry name" value="Znf_RING/FYVE/PHD"/>
</dbReference>
<dbReference type="FunFam" id="3.30.40.10:FF:000012">
    <property type="entry name" value="Zinc finger MIZ domain-containing protein 2"/>
    <property type="match status" value="1"/>
</dbReference>
<dbReference type="GO" id="GO:0008270">
    <property type="term" value="F:zinc ion binding"/>
    <property type="evidence" value="ECO:0007669"/>
    <property type="project" value="UniProtKB-KW"/>
</dbReference>
<dbReference type="PANTHER" id="PTHR10782">
    <property type="entry name" value="ZINC FINGER MIZ DOMAIN-CONTAINING PROTEIN"/>
    <property type="match status" value="1"/>
</dbReference>